<dbReference type="InterPro" id="IPR024194">
    <property type="entry name" value="Ac/AlaTfrase_AlgI/DltB"/>
</dbReference>
<dbReference type="InterPro" id="IPR028362">
    <property type="entry name" value="AlgI"/>
</dbReference>
<organism evidence="11 12">
    <name type="scientific">Cerasicoccus arenae</name>
    <dbReference type="NCBI Taxonomy" id="424488"/>
    <lineage>
        <taxon>Bacteria</taxon>
        <taxon>Pseudomonadati</taxon>
        <taxon>Verrucomicrobiota</taxon>
        <taxon>Opitutia</taxon>
        <taxon>Puniceicoccales</taxon>
        <taxon>Cerasicoccaceae</taxon>
        <taxon>Cerasicoccus</taxon>
    </lineage>
</organism>
<dbReference type="GO" id="GO:0042121">
    <property type="term" value="P:alginic acid biosynthetic process"/>
    <property type="evidence" value="ECO:0007669"/>
    <property type="project" value="InterPro"/>
</dbReference>
<evidence type="ECO:0000313" key="11">
    <source>
        <dbReference type="EMBL" id="GHC03976.1"/>
    </source>
</evidence>
<evidence type="ECO:0000256" key="1">
    <source>
        <dbReference type="ARBA" id="ARBA00004651"/>
    </source>
</evidence>
<dbReference type="Pfam" id="PF03062">
    <property type="entry name" value="MBOAT"/>
    <property type="match status" value="1"/>
</dbReference>
<dbReference type="InterPro" id="IPR051085">
    <property type="entry name" value="MB_O-acyltransferase"/>
</dbReference>
<keyword evidence="3 9" id="KW-1003">Cell membrane</keyword>
<feature type="transmembrane region" description="Helical" evidence="10">
    <location>
        <begin position="120"/>
        <end position="141"/>
    </location>
</feature>
<evidence type="ECO:0000313" key="12">
    <source>
        <dbReference type="Proteomes" id="UP000642829"/>
    </source>
</evidence>
<feature type="transmembrane region" description="Helical" evidence="10">
    <location>
        <begin position="471"/>
        <end position="488"/>
    </location>
</feature>
<evidence type="ECO:0000256" key="4">
    <source>
        <dbReference type="ARBA" id="ARBA00022679"/>
    </source>
</evidence>
<evidence type="ECO:0000256" key="2">
    <source>
        <dbReference type="ARBA" id="ARBA00010323"/>
    </source>
</evidence>
<feature type="transmembrane region" description="Helical" evidence="10">
    <location>
        <begin position="52"/>
        <end position="70"/>
    </location>
</feature>
<comment type="similarity">
    <text evidence="2 9">Belongs to the membrane-bound acyltransferase family.</text>
</comment>
<feature type="transmembrane region" description="Helical" evidence="10">
    <location>
        <begin position="6"/>
        <end position="23"/>
    </location>
</feature>
<keyword evidence="7 9" id="KW-0472">Membrane</keyword>
<keyword evidence="5 10" id="KW-0812">Transmembrane</keyword>
<evidence type="ECO:0000256" key="7">
    <source>
        <dbReference type="ARBA" id="ARBA00023136"/>
    </source>
</evidence>
<dbReference type="PIRSF" id="PIRSF500217">
    <property type="entry name" value="AlgI"/>
    <property type="match status" value="1"/>
</dbReference>
<dbReference type="GO" id="GO:0005886">
    <property type="term" value="C:plasma membrane"/>
    <property type="evidence" value="ECO:0007669"/>
    <property type="project" value="UniProtKB-SubCell"/>
</dbReference>
<name>A0A8J3DCC6_9BACT</name>
<proteinExistence type="inferred from homology"/>
<sequence>MLFNSYEFILAFLPLVVIGYYLLARFAAVEMAQAWLIAASLFYYGWWNPVYLVLILGSVLFNYWISGIIGRFTRARIPNLPLLIVGIVVNIALLAYFKYANFFVDNINATLDVGWTLSEVILPLAISFFTFQQIAFLVDVYEDNAPLYEFREYLLFIIFFPQLVAGPIVHHKEMMPQFEEKKTYHLKWENIAVGLTFFTFGLFKKVIIADTLGIRASEAFGAAADGLPLYAWEAWAGALAYTLQIYFDFSGYTDMAIGLALLFGIRIPLNFNSPYQAHSIIEFWRRWHMTLSRFLRDYVYITLGGNRHGKLLRDVNIMATMFIGGLWHGAGWTFVLWGMAHGVLLLINHHFAEFRKKLSIAKSPSDAKFSLGKILGVALTFLCVVLTWVLFRADGFSAATYFYQAMLGQQAGDHVQLFKPQIFAFIAVLVAFCWACPNLQRILANHFQPPDGDCADPVEPARIAWHPTVRWALLTAIVFLTAFLSLSSRSEFLYYQF</sequence>
<dbReference type="InterPro" id="IPR004299">
    <property type="entry name" value="MBOAT_fam"/>
</dbReference>
<dbReference type="AlphaFoldDB" id="A0A8J3DCC6"/>
<dbReference type="GO" id="GO:0016746">
    <property type="term" value="F:acyltransferase activity"/>
    <property type="evidence" value="ECO:0007669"/>
    <property type="project" value="UniProtKB-KW"/>
</dbReference>
<reference evidence="11" key="2">
    <citation type="submission" date="2020-09" db="EMBL/GenBank/DDBJ databases">
        <authorList>
            <person name="Sun Q."/>
            <person name="Kim S."/>
        </authorList>
    </citation>
    <scope>NUCLEOTIDE SEQUENCE</scope>
    <source>
        <strain evidence="11">KCTC 12870</strain>
    </source>
</reference>
<gene>
    <name evidence="11" type="ORF">GCM10007047_20750</name>
</gene>
<feature type="transmembrane region" description="Helical" evidence="10">
    <location>
        <begin position="82"/>
        <end position="100"/>
    </location>
</feature>
<evidence type="ECO:0000256" key="10">
    <source>
        <dbReference type="SAM" id="Phobius"/>
    </source>
</evidence>
<evidence type="ECO:0000256" key="5">
    <source>
        <dbReference type="ARBA" id="ARBA00022692"/>
    </source>
</evidence>
<evidence type="ECO:0000256" key="8">
    <source>
        <dbReference type="ARBA" id="ARBA00023315"/>
    </source>
</evidence>
<reference evidence="11" key="1">
    <citation type="journal article" date="2014" name="Int. J. Syst. Evol. Microbiol.">
        <title>Complete genome sequence of Corynebacterium casei LMG S-19264T (=DSM 44701T), isolated from a smear-ripened cheese.</title>
        <authorList>
            <consortium name="US DOE Joint Genome Institute (JGI-PGF)"/>
            <person name="Walter F."/>
            <person name="Albersmeier A."/>
            <person name="Kalinowski J."/>
            <person name="Ruckert C."/>
        </authorList>
    </citation>
    <scope>NUCLEOTIDE SEQUENCE</scope>
    <source>
        <strain evidence="11">KCTC 12870</strain>
    </source>
</reference>
<evidence type="ECO:0000256" key="9">
    <source>
        <dbReference type="PIRNR" id="PIRNR016636"/>
    </source>
</evidence>
<comment type="subcellular location">
    <subcellularLocation>
        <location evidence="1">Cell membrane</location>
        <topology evidence="1">Multi-pass membrane protein</topology>
    </subcellularLocation>
</comment>
<accession>A0A8J3DCC6</accession>
<dbReference type="PIRSF" id="PIRSF016636">
    <property type="entry name" value="AlgI_DltB"/>
    <property type="match status" value="1"/>
</dbReference>
<dbReference type="EMBL" id="BMXG01000012">
    <property type="protein sequence ID" value="GHC03976.1"/>
    <property type="molecule type" value="Genomic_DNA"/>
</dbReference>
<feature type="transmembrane region" description="Helical" evidence="10">
    <location>
        <begin position="153"/>
        <end position="170"/>
    </location>
</feature>
<dbReference type="Proteomes" id="UP000642829">
    <property type="component" value="Unassembled WGS sequence"/>
</dbReference>
<comment type="caution">
    <text evidence="11">The sequence shown here is derived from an EMBL/GenBank/DDBJ whole genome shotgun (WGS) entry which is preliminary data.</text>
</comment>
<dbReference type="PANTHER" id="PTHR13285">
    <property type="entry name" value="ACYLTRANSFERASE"/>
    <property type="match status" value="1"/>
</dbReference>
<dbReference type="RefSeq" id="WP_189514813.1">
    <property type="nucleotide sequence ID" value="NZ_BMXG01000012.1"/>
</dbReference>
<keyword evidence="4 9" id="KW-0808">Transferase</keyword>
<feature type="transmembrane region" description="Helical" evidence="10">
    <location>
        <begin position="422"/>
        <end position="439"/>
    </location>
</feature>
<feature type="transmembrane region" description="Helical" evidence="10">
    <location>
        <begin position="334"/>
        <end position="351"/>
    </location>
</feature>
<keyword evidence="8 9" id="KW-0012">Acyltransferase</keyword>
<evidence type="ECO:0000256" key="6">
    <source>
        <dbReference type="ARBA" id="ARBA00022989"/>
    </source>
</evidence>
<feature type="transmembrane region" description="Helical" evidence="10">
    <location>
        <begin position="371"/>
        <end position="391"/>
    </location>
</feature>
<keyword evidence="6 10" id="KW-1133">Transmembrane helix</keyword>
<keyword evidence="12" id="KW-1185">Reference proteome</keyword>
<dbReference type="PANTHER" id="PTHR13285:SF23">
    <property type="entry name" value="TEICHOIC ACID D-ALANYLTRANSFERASE"/>
    <property type="match status" value="1"/>
</dbReference>
<evidence type="ECO:0000256" key="3">
    <source>
        <dbReference type="ARBA" id="ARBA00022475"/>
    </source>
</evidence>
<protein>
    <submittedName>
        <fullName evidence="11">Alginate O-acetylation protein</fullName>
    </submittedName>
</protein>